<sequence length="159" mass="18014">MANNKSVASVRTNTQANAKHISNFSKDAAVNRRMDMQRIQNIPLIWLDNNINDNNADFNNTIKQLKCVANNISTFTDSEECVKFIQTITNNKVCMIISGSFGPHIVPHVHYMLQVDTIFIFCNNQEYNKQWTKEWPKIKGVFSDITIIGETSGGARISC</sequence>
<dbReference type="EMBL" id="CAJNOE010000042">
    <property type="protein sequence ID" value="CAF0797359.1"/>
    <property type="molecule type" value="Genomic_DNA"/>
</dbReference>
<name>A0A818JS92_9BILA</name>
<dbReference type="AlphaFoldDB" id="A0A818JS92"/>
<gene>
    <name evidence="1" type="ORF">IZO911_LOCUS6738</name>
    <name evidence="2" type="ORF">KXQ929_LOCUS2572</name>
</gene>
<reference evidence="2" key="1">
    <citation type="submission" date="2021-02" db="EMBL/GenBank/DDBJ databases">
        <authorList>
            <person name="Nowell W R."/>
        </authorList>
    </citation>
    <scope>NUCLEOTIDE SEQUENCE</scope>
</reference>
<evidence type="ECO:0000313" key="3">
    <source>
        <dbReference type="Proteomes" id="UP000663868"/>
    </source>
</evidence>
<dbReference type="EMBL" id="CAJOBB010000078">
    <property type="protein sequence ID" value="CAF3549407.1"/>
    <property type="molecule type" value="Genomic_DNA"/>
</dbReference>
<proteinExistence type="predicted"/>
<dbReference type="Proteomes" id="UP000663868">
    <property type="component" value="Unassembled WGS sequence"/>
</dbReference>
<protein>
    <submittedName>
        <fullName evidence="2">Uncharacterized protein</fullName>
    </submittedName>
</protein>
<dbReference type="Proteomes" id="UP000663860">
    <property type="component" value="Unassembled WGS sequence"/>
</dbReference>
<evidence type="ECO:0000313" key="2">
    <source>
        <dbReference type="EMBL" id="CAF3549407.1"/>
    </source>
</evidence>
<accession>A0A818JS92</accession>
<comment type="caution">
    <text evidence="2">The sequence shown here is derived from an EMBL/GenBank/DDBJ whole genome shotgun (WGS) entry which is preliminary data.</text>
</comment>
<evidence type="ECO:0000313" key="1">
    <source>
        <dbReference type="EMBL" id="CAF0797359.1"/>
    </source>
</evidence>
<organism evidence="2 3">
    <name type="scientific">Adineta steineri</name>
    <dbReference type="NCBI Taxonomy" id="433720"/>
    <lineage>
        <taxon>Eukaryota</taxon>
        <taxon>Metazoa</taxon>
        <taxon>Spiralia</taxon>
        <taxon>Gnathifera</taxon>
        <taxon>Rotifera</taxon>
        <taxon>Eurotatoria</taxon>
        <taxon>Bdelloidea</taxon>
        <taxon>Adinetida</taxon>
        <taxon>Adinetidae</taxon>
        <taxon>Adineta</taxon>
    </lineage>
</organism>